<dbReference type="Gene3D" id="3.30.70.20">
    <property type="match status" value="1"/>
</dbReference>
<gene>
    <name evidence="2" type="ORF">EDD73_10658</name>
</gene>
<comment type="caution">
    <text evidence="2">The sequence shown here is derived from an EMBL/GenBank/DDBJ whole genome shotgun (WGS) entry which is preliminary data.</text>
</comment>
<dbReference type="Proteomes" id="UP000294813">
    <property type="component" value="Unassembled WGS sequence"/>
</dbReference>
<name>A0A4R2S1F9_9FIRM</name>
<evidence type="ECO:0000259" key="1">
    <source>
        <dbReference type="PROSITE" id="PS51379"/>
    </source>
</evidence>
<accession>A0A4R2S1F9</accession>
<feature type="domain" description="4Fe-4S ferredoxin-type" evidence="1">
    <location>
        <begin position="50"/>
        <end position="79"/>
    </location>
</feature>
<organism evidence="2 3">
    <name type="scientific">Heliophilum fasciatum</name>
    <dbReference type="NCBI Taxonomy" id="35700"/>
    <lineage>
        <taxon>Bacteria</taxon>
        <taxon>Bacillati</taxon>
        <taxon>Bacillota</taxon>
        <taxon>Clostridia</taxon>
        <taxon>Eubacteriales</taxon>
        <taxon>Heliobacteriaceae</taxon>
        <taxon>Heliophilum</taxon>
    </lineage>
</organism>
<feature type="domain" description="4Fe-4S ferredoxin-type" evidence="1">
    <location>
        <begin position="16"/>
        <end position="45"/>
    </location>
</feature>
<dbReference type="Pfam" id="PF12838">
    <property type="entry name" value="Fer4_7"/>
    <property type="match status" value="1"/>
</dbReference>
<reference evidence="2 3" key="1">
    <citation type="submission" date="2019-03" db="EMBL/GenBank/DDBJ databases">
        <title>Genomic Encyclopedia of Type Strains, Phase IV (KMG-IV): sequencing the most valuable type-strain genomes for metagenomic binning, comparative biology and taxonomic classification.</title>
        <authorList>
            <person name="Goeker M."/>
        </authorList>
    </citation>
    <scope>NUCLEOTIDE SEQUENCE [LARGE SCALE GENOMIC DNA]</scope>
    <source>
        <strain evidence="2 3">DSM 11170</strain>
    </source>
</reference>
<dbReference type="SUPFAM" id="SSF54862">
    <property type="entry name" value="4Fe-4S ferredoxins"/>
    <property type="match status" value="1"/>
</dbReference>
<dbReference type="OrthoDB" id="9767256at2"/>
<dbReference type="InterPro" id="IPR017896">
    <property type="entry name" value="4Fe4S_Fe-S-bd"/>
</dbReference>
<proteinExistence type="predicted"/>
<dbReference type="EMBL" id="SLXT01000006">
    <property type="protein sequence ID" value="TCP65175.1"/>
    <property type="molecule type" value="Genomic_DNA"/>
</dbReference>
<dbReference type="PROSITE" id="PS51379">
    <property type="entry name" value="4FE4S_FER_2"/>
    <property type="match status" value="2"/>
</dbReference>
<sequence>MADKPKNVLEPVKAGSKFYRISDACVGCKFCLDICTWNALEEPVRQGDQEVYVIEEASCPGCGCCAACCPVGAIEACEPVPASKAKASEPLAAKK</sequence>
<dbReference type="RefSeq" id="WP_131918594.1">
    <property type="nucleotide sequence ID" value="NZ_JAOQNU010000006.1"/>
</dbReference>
<evidence type="ECO:0000313" key="2">
    <source>
        <dbReference type="EMBL" id="TCP65175.1"/>
    </source>
</evidence>
<keyword evidence="3" id="KW-1185">Reference proteome</keyword>
<dbReference type="AlphaFoldDB" id="A0A4R2S1F9"/>
<evidence type="ECO:0000313" key="3">
    <source>
        <dbReference type="Proteomes" id="UP000294813"/>
    </source>
</evidence>
<protein>
    <submittedName>
        <fullName evidence="2">4Fe-4S dicluster protein</fullName>
    </submittedName>
</protein>